<evidence type="ECO:0000256" key="1">
    <source>
        <dbReference type="ARBA" id="ARBA00009381"/>
    </source>
</evidence>
<comment type="caution">
    <text evidence="6">The sequence shown here is derived from an EMBL/GenBank/DDBJ whole genome shotgun (WGS) entry which is preliminary data.</text>
</comment>
<dbReference type="GO" id="GO:0016740">
    <property type="term" value="F:transferase activity"/>
    <property type="evidence" value="ECO:0007669"/>
    <property type="project" value="UniProtKB-KW"/>
</dbReference>
<dbReference type="RefSeq" id="WP_139465997.1">
    <property type="nucleotide sequence ID" value="NZ_VDHJ01000010.1"/>
</dbReference>
<evidence type="ECO:0000256" key="5">
    <source>
        <dbReference type="SAM" id="Phobius"/>
    </source>
</evidence>
<dbReference type="GO" id="GO:0016787">
    <property type="term" value="F:hydrolase activity"/>
    <property type="evidence" value="ECO:0007669"/>
    <property type="project" value="UniProtKB-KW"/>
</dbReference>
<dbReference type="InterPro" id="IPR043138">
    <property type="entry name" value="GGT_lsub"/>
</dbReference>
<name>A0A5C4U433_9CORY</name>
<organism evidence="6 7">
    <name type="scientific">Corynebacterium tapiri</name>
    <dbReference type="NCBI Taxonomy" id="1448266"/>
    <lineage>
        <taxon>Bacteria</taxon>
        <taxon>Bacillati</taxon>
        <taxon>Actinomycetota</taxon>
        <taxon>Actinomycetes</taxon>
        <taxon>Mycobacteriales</taxon>
        <taxon>Corynebacteriaceae</taxon>
        <taxon>Corynebacterium</taxon>
    </lineage>
</organism>
<dbReference type="InterPro" id="IPR043137">
    <property type="entry name" value="GGT_ssub_C"/>
</dbReference>
<keyword evidence="5" id="KW-0472">Membrane</keyword>
<dbReference type="PRINTS" id="PR01210">
    <property type="entry name" value="GGTRANSPTASE"/>
</dbReference>
<sequence length="625" mass="66759">MLRFSPAWTRKLGYLVIPLVVAVVLVSAVLVKSLGAIYDELNCGYDPSYNEKVFADDPQNYFSLISASDTGAAISTPNPVASAVGCEVLNEGGTAADALVASQYALGLVEPYASGPGGGALVMYADRTGKVESWDATAYAPLGDDGARKDPSIIRSVGVPQTDVLLRDLKAEHGSGSLNYQDLVAPAARLARDGFEVTPRLAESIEQYSALFQSPTAAATQLVTTEEGKLATVGDTLRNPAYADYVESVAKGVDKRKTWDVAEGNEARSLQQQVSSQTQLDAVLAGWQETQSQSIKPVEPLCVDYHEHEVCGSPNTANGMMVVAETLGIARHLDLGSLEPYAPESPAPVMRATAAHRLAEAQKQSFADAHAYRTDPATHPDGARAYVDQIVTNEKLLADSAREIEDKKVEKDLEPHKLKGHSSAYDPRVEEGTSQITVRDRYGNTASMTTTLGHHFGSGVVAHGFFLNDSLNNFSSSEHKGDFNARVPGAHPRTTMAPVIVKNPEGEVTAALGSPGGSFIPAYVLKTLVALIDWRLSPSQAVLMPNVGATNKDGMFLEEGPLYDAFPETEKELSKADDLLQGWGHHIDRGTFNSGLGVISGEQAAADPRRHGLVLTSPTAQQFAF</sequence>
<dbReference type="Gene3D" id="3.60.20.40">
    <property type="match status" value="1"/>
</dbReference>
<protein>
    <recommendedName>
        <fullName evidence="8">Gamma-glutamyltransferase</fullName>
    </recommendedName>
</protein>
<evidence type="ECO:0000256" key="4">
    <source>
        <dbReference type="ARBA" id="ARBA00023145"/>
    </source>
</evidence>
<evidence type="ECO:0000313" key="6">
    <source>
        <dbReference type="EMBL" id="TNL96643.1"/>
    </source>
</evidence>
<dbReference type="EMBL" id="VDHJ01000010">
    <property type="protein sequence ID" value="TNL96643.1"/>
    <property type="molecule type" value="Genomic_DNA"/>
</dbReference>
<dbReference type="InterPro" id="IPR051792">
    <property type="entry name" value="GGT_bact"/>
</dbReference>
<comment type="similarity">
    <text evidence="1">Belongs to the gamma-glutamyltransferase family.</text>
</comment>
<keyword evidence="5" id="KW-0812">Transmembrane</keyword>
<dbReference type="PANTHER" id="PTHR43199:SF1">
    <property type="entry name" value="GLUTATHIONE HYDROLASE PROENZYME"/>
    <property type="match status" value="1"/>
</dbReference>
<dbReference type="AlphaFoldDB" id="A0A5C4U433"/>
<keyword evidence="7" id="KW-1185">Reference proteome</keyword>
<dbReference type="InterPro" id="IPR029055">
    <property type="entry name" value="Ntn_hydrolases_N"/>
</dbReference>
<gene>
    <name evidence="6" type="ORF">FHE74_08065</name>
</gene>
<evidence type="ECO:0008006" key="8">
    <source>
        <dbReference type="Google" id="ProtNLM"/>
    </source>
</evidence>
<feature type="transmembrane region" description="Helical" evidence="5">
    <location>
        <begin position="12"/>
        <end position="31"/>
    </location>
</feature>
<evidence type="ECO:0000256" key="2">
    <source>
        <dbReference type="ARBA" id="ARBA00022679"/>
    </source>
</evidence>
<reference evidence="6 7" key="1">
    <citation type="submission" date="2019-06" db="EMBL/GenBank/DDBJ databases">
        <authorList>
            <person name="Li J."/>
        </authorList>
    </citation>
    <scope>NUCLEOTIDE SEQUENCE [LARGE SCALE GENOMIC DNA]</scope>
    <source>
        <strain evidence="6 7">LMG 28165</strain>
    </source>
</reference>
<evidence type="ECO:0000256" key="3">
    <source>
        <dbReference type="ARBA" id="ARBA00022801"/>
    </source>
</evidence>
<evidence type="ECO:0000313" key="7">
    <source>
        <dbReference type="Proteomes" id="UP000312032"/>
    </source>
</evidence>
<dbReference type="Gene3D" id="1.10.246.130">
    <property type="match status" value="1"/>
</dbReference>
<keyword evidence="5" id="KW-1133">Transmembrane helix</keyword>
<dbReference type="SUPFAM" id="SSF56235">
    <property type="entry name" value="N-terminal nucleophile aminohydrolases (Ntn hydrolases)"/>
    <property type="match status" value="1"/>
</dbReference>
<accession>A0A5C4U433</accession>
<dbReference type="Pfam" id="PF01019">
    <property type="entry name" value="G_glu_transpept"/>
    <property type="match status" value="1"/>
</dbReference>
<keyword evidence="3" id="KW-0378">Hydrolase</keyword>
<keyword evidence="4" id="KW-0865">Zymogen</keyword>
<keyword evidence="2" id="KW-0808">Transferase</keyword>
<proteinExistence type="inferred from homology"/>
<dbReference type="PANTHER" id="PTHR43199">
    <property type="entry name" value="GLUTATHIONE HYDROLASE"/>
    <property type="match status" value="1"/>
</dbReference>
<dbReference type="Proteomes" id="UP000312032">
    <property type="component" value="Unassembled WGS sequence"/>
</dbReference>
<dbReference type="OrthoDB" id="9781342at2"/>